<evidence type="ECO:0000259" key="2">
    <source>
        <dbReference type="SMART" id="SM00822"/>
    </source>
</evidence>
<organism evidence="3 4">
    <name type="scientific">Halovenus carboxidivorans</name>
    <dbReference type="NCBI Taxonomy" id="2692199"/>
    <lineage>
        <taxon>Archaea</taxon>
        <taxon>Methanobacteriati</taxon>
        <taxon>Methanobacteriota</taxon>
        <taxon>Stenosarchaea group</taxon>
        <taxon>Halobacteria</taxon>
        <taxon>Halobacteriales</taxon>
        <taxon>Haloarculaceae</taxon>
        <taxon>Halovenus</taxon>
    </lineage>
</organism>
<dbReference type="Pfam" id="PF13561">
    <property type="entry name" value="adh_short_C2"/>
    <property type="match status" value="1"/>
</dbReference>
<dbReference type="InterPro" id="IPR057326">
    <property type="entry name" value="KR_dom"/>
</dbReference>
<sequence>MDELEGATAFVTGASQGIGEEIAVTLADYGVNVALAARSDGIYETAERIDTPEQTLAVETDVTDEANVEASIAETVETFGGLDILVNNAGIEGPTAPVGEIATDEFTQMTDVKVTGPFLCLKHGVDALRESERGTVVNISSIGGKRPYPNRTPYAAANMAMIGMSRTWAHELGGDDITVNTICPGPVEGPRIERVIEAQAEERGVSPDTVREEEYFDDLALAEFIDAENIAEMIAYLASDAGRQITAQDINIDSGGTWY</sequence>
<proteinExistence type="inferred from homology"/>
<dbReference type="Gene3D" id="3.40.50.720">
    <property type="entry name" value="NAD(P)-binding Rossmann-like Domain"/>
    <property type="match status" value="1"/>
</dbReference>
<evidence type="ECO:0000313" key="4">
    <source>
        <dbReference type="Proteomes" id="UP000466535"/>
    </source>
</evidence>
<dbReference type="PANTHER" id="PTHR42879:SF2">
    <property type="entry name" value="3-OXOACYL-[ACYL-CARRIER-PROTEIN] REDUCTASE FABG"/>
    <property type="match status" value="1"/>
</dbReference>
<evidence type="ECO:0000256" key="1">
    <source>
        <dbReference type="ARBA" id="ARBA00006484"/>
    </source>
</evidence>
<dbReference type="CDD" id="cd05233">
    <property type="entry name" value="SDR_c"/>
    <property type="match status" value="1"/>
</dbReference>
<dbReference type="InterPro" id="IPR002347">
    <property type="entry name" value="SDR_fam"/>
</dbReference>
<dbReference type="AlphaFoldDB" id="A0A6B0T2F0"/>
<accession>A0A6B0T2F0</accession>
<dbReference type="PANTHER" id="PTHR42879">
    <property type="entry name" value="3-OXOACYL-(ACYL-CARRIER-PROTEIN) REDUCTASE"/>
    <property type="match status" value="1"/>
</dbReference>
<keyword evidence="4" id="KW-1185">Reference proteome</keyword>
<protein>
    <submittedName>
        <fullName evidence="3">SDR family oxidoreductase</fullName>
    </submittedName>
</protein>
<dbReference type="InterPro" id="IPR050259">
    <property type="entry name" value="SDR"/>
</dbReference>
<feature type="domain" description="Ketoreductase" evidence="2">
    <location>
        <begin position="7"/>
        <end position="190"/>
    </location>
</feature>
<dbReference type="SMART" id="SM00822">
    <property type="entry name" value="PKS_KR"/>
    <property type="match status" value="1"/>
</dbReference>
<name>A0A6B0T2F0_9EURY</name>
<dbReference type="RefSeq" id="WP_159764279.1">
    <property type="nucleotide sequence ID" value="NZ_WUUT01000004.1"/>
</dbReference>
<dbReference type="SUPFAM" id="SSF51735">
    <property type="entry name" value="NAD(P)-binding Rossmann-fold domains"/>
    <property type="match status" value="1"/>
</dbReference>
<dbReference type="PRINTS" id="PR00080">
    <property type="entry name" value="SDRFAMILY"/>
</dbReference>
<comment type="similarity">
    <text evidence="1">Belongs to the short-chain dehydrogenases/reductases (SDR) family.</text>
</comment>
<dbReference type="EMBL" id="WUUT01000004">
    <property type="protein sequence ID" value="MXR52145.1"/>
    <property type="molecule type" value="Genomic_DNA"/>
</dbReference>
<dbReference type="Proteomes" id="UP000466535">
    <property type="component" value="Unassembled WGS sequence"/>
</dbReference>
<dbReference type="OrthoDB" id="7442at2157"/>
<gene>
    <name evidence="3" type="ORF">GRX03_11105</name>
</gene>
<reference evidence="3 4" key="1">
    <citation type="submission" date="2019-12" db="EMBL/GenBank/DDBJ databases">
        <title>Isolation and characterization of three novel carbon monoxide-oxidizing members of Halobacteria from salione crusts and soils.</title>
        <authorList>
            <person name="Myers M.R."/>
            <person name="King G.M."/>
        </authorList>
    </citation>
    <scope>NUCLEOTIDE SEQUENCE [LARGE SCALE GENOMIC DNA]</scope>
    <source>
        <strain evidence="3 4">WSH3</strain>
    </source>
</reference>
<dbReference type="InterPro" id="IPR036291">
    <property type="entry name" value="NAD(P)-bd_dom_sf"/>
</dbReference>
<evidence type="ECO:0000313" key="3">
    <source>
        <dbReference type="EMBL" id="MXR52145.1"/>
    </source>
</evidence>
<dbReference type="FunFam" id="3.40.50.720:FF:000084">
    <property type="entry name" value="Short-chain dehydrogenase reductase"/>
    <property type="match status" value="1"/>
</dbReference>
<dbReference type="PRINTS" id="PR00081">
    <property type="entry name" value="GDHRDH"/>
</dbReference>
<comment type="caution">
    <text evidence="3">The sequence shown here is derived from an EMBL/GenBank/DDBJ whole genome shotgun (WGS) entry which is preliminary data.</text>
</comment>